<comment type="caution">
    <text evidence="1">The sequence shown here is derived from an EMBL/GenBank/DDBJ whole genome shotgun (WGS) entry which is preliminary data.</text>
</comment>
<gene>
    <name evidence="1" type="ORF">NCTC10913_00001</name>
</gene>
<dbReference type="RefSeq" id="WP_125147429.1">
    <property type="nucleotide sequence ID" value="NZ_UYIN01000001.1"/>
</dbReference>
<evidence type="ECO:0000313" key="1">
    <source>
        <dbReference type="EMBL" id="VDG69322.1"/>
    </source>
</evidence>
<sequence>MYNILVFGTGNMSKAIEYIINKNVNIVAYIDNDKNKWSSNVFGPNNIKDFNYDFIVIASQYNNVIYNQLIDIGIDKNKILEYYYFFLMSNDELKYTISLYEKNINKYKSIITGLSYYKKGIVEEELLKKGINFAYDSQDLYYDYNIVKYILENYKTNFEYCIIGLSYYSFEYDLSLSSIKDNVYMYYRILKKKHHFDLCDNIEERFQISKNIVDEIFDIIPSVRKNSKYGTKYVRSEKINLSKKELFEIGKNQAKIDSNKNYPDTVKENIFILEKYLNLLIKNKIKPIIVIAPTTKYYYSYFPENMKNNFLEIINNLKSKYDFKYFDYFKSEAFTIEDFQDINHLNSEGSIKFTNILNKYIFID</sequence>
<dbReference type="Gene3D" id="3.40.50.720">
    <property type="entry name" value="NAD(P)-binding Rossmann-like Domain"/>
    <property type="match status" value="1"/>
</dbReference>
<accession>A0ABY6SNA6</accession>
<reference evidence="1 2" key="1">
    <citation type="submission" date="2018-11" db="EMBL/GenBank/DDBJ databases">
        <authorList>
            <consortium name="Pathogen Informatics"/>
        </authorList>
    </citation>
    <scope>NUCLEOTIDE SEQUENCE [LARGE SCALE GENOMIC DNA]</scope>
    <source>
        <strain evidence="1 2">NCTC10913</strain>
    </source>
</reference>
<keyword evidence="2" id="KW-1185">Reference proteome</keyword>
<organism evidence="1 2">
    <name type="scientific">Clostridium carnis</name>
    <dbReference type="NCBI Taxonomy" id="1530"/>
    <lineage>
        <taxon>Bacteria</taxon>
        <taxon>Bacillati</taxon>
        <taxon>Bacillota</taxon>
        <taxon>Clostridia</taxon>
        <taxon>Eubacteriales</taxon>
        <taxon>Clostridiaceae</taxon>
        <taxon>Clostridium</taxon>
    </lineage>
</organism>
<proteinExistence type="predicted"/>
<dbReference type="EMBL" id="UYIN01000001">
    <property type="protein sequence ID" value="VDG69322.1"/>
    <property type="molecule type" value="Genomic_DNA"/>
</dbReference>
<protein>
    <submittedName>
        <fullName evidence="1">Chemotaxis response regulator</fullName>
    </submittedName>
</protein>
<dbReference type="Proteomes" id="UP000277570">
    <property type="component" value="Unassembled WGS sequence"/>
</dbReference>
<name>A0ABY6SNA6_9CLOT</name>
<evidence type="ECO:0000313" key="2">
    <source>
        <dbReference type="Proteomes" id="UP000277570"/>
    </source>
</evidence>